<evidence type="ECO:0000313" key="13">
    <source>
        <dbReference type="EMBL" id="WTU44881.1"/>
    </source>
</evidence>
<evidence type="ECO:0000256" key="10">
    <source>
        <dbReference type="RuleBase" id="RU361174"/>
    </source>
</evidence>
<keyword evidence="3" id="KW-0858">Xylan degradation</keyword>
<reference evidence="13" key="1">
    <citation type="submission" date="2022-10" db="EMBL/GenBank/DDBJ databases">
        <title>The complete genomes of actinobacterial strains from the NBC collection.</title>
        <authorList>
            <person name="Joergensen T.S."/>
            <person name="Alvarez Arevalo M."/>
            <person name="Sterndorff E.B."/>
            <person name="Faurdal D."/>
            <person name="Vuksanovic O."/>
            <person name="Mourched A.-S."/>
            <person name="Charusanti P."/>
            <person name="Shaw S."/>
            <person name="Blin K."/>
            <person name="Weber T."/>
        </authorList>
    </citation>
    <scope>NUCLEOTIDE SEQUENCE</scope>
    <source>
        <strain evidence="13">NBC_00060</strain>
    </source>
</reference>
<dbReference type="PANTHER" id="PTHR31490">
    <property type="entry name" value="GLYCOSYL HYDROLASE"/>
    <property type="match status" value="1"/>
</dbReference>
<comment type="catalytic activity">
    <reaction evidence="1 10">
        <text>Endohydrolysis of (1-&gt;4)-beta-D-xylosidic linkages in xylans.</text>
        <dbReference type="EC" id="3.2.1.8"/>
    </reaction>
</comment>
<organism evidence="13">
    <name type="scientific">Streptomyces sp. NBC_00060</name>
    <dbReference type="NCBI Taxonomy" id="2975636"/>
    <lineage>
        <taxon>Bacteria</taxon>
        <taxon>Bacillati</taxon>
        <taxon>Actinomycetota</taxon>
        <taxon>Actinomycetes</taxon>
        <taxon>Kitasatosporales</taxon>
        <taxon>Streptomycetaceae</taxon>
        <taxon>Streptomyces</taxon>
    </lineage>
</organism>
<evidence type="ECO:0000256" key="4">
    <source>
        <dbReference type="ARBA" id="ARBA00022729"/>
    </source>
</evidence>
<evidence type="ECO:0000256" key="7">
    <source>
        <dbReference type="ARBA" id="ARBA00023295"/>
    </source>
</evidence>
<evidence type="ECO:0000256" key="9">
    <source>
        <dbReference type="PROSITE-ProRule" id="PRU10061"/>
    </source>
</evidence>
<evidence type="ECO:0000256" key="6">
    <source>
        <dbReference type="ARBA" id="ARBA00023277"/>
    </source>
</evidence>
<dbReference type="Gene3D" id="3.20.20.80">
    <property type="entry name" value="Glycosidases"/>
    <property type="match status" value="1"/>
</dbReference>
<protein>
    <recommendedName>
        <fullName evidence="10">Beta-xylanase</fullName>
        <ecNumber evidence="10">3.2.1.8</ecNumber>
    </recommendedName>
</protein>
<dbReference type="AlphaFoldDB" id="A0AAU2HD72"/>
<name>A0AAU2HD72_9ACTN</name>
<evidence type="ECO:0000256" key="3">
    <source>
        <dbReference type="ARBA" id="ARBA00022651"/>
    </source>
</evidence>
<dbReference type="InterPro" id="IPR044846">
    <property type="entry name" value="GH10"/>
</dbReference>
<dbReference type="PROSITE" id="PS51318">
    <property type="entry name" value="TAT"/>
    <property type="match status" value="1"/>
</dbReference>
<dbReference type="SUPFAM" id="SSF51445">
    <property type="entry name" value="(Trans)glycosidases"/>
    <property type="match status" value="1"/>
</dbReference>
<accession>A0AAU2HD72</accession>
<dbReference type="InterPro" id="IPR017853">
    <property type="entry name" value="GH"/>
</dbReference>
<evidence type="ECO:0000259" key="12">
    <source>
        <dbReference type="PROSITE" id="PS51760"/>
    </source>
</evidence>
<sequence length="345" mass="37075">MKHPHRSNSRRACLLGLLAAATLVSIGTATATPPAPRAATLGAQAAQSGRYFGTAVAAYKLNDRTYTTILDREFNRVTPENEMKWDATEPSRGSFNFGPSDQIVNHALAHGQKVRGHTLVWHSQLPGWVGAITDATTLRGVMNNHIAGEMTHFKGKIHSWDVVNEAFADGGSGQHRSSVFQNVLGDGFIETAFRTARTADPSAKLCYNDYSIEDWNSAKTQGVYRMVRDFKARSVPIDCVGFQAHFGTSGPPASFGTTLANFAALGVDVQITELDIAQAPPTAYANTVRACMNVARCAGITVWGIRDTDSWRTGENPLLFDGGGNKKSAYYAALTTLGGTPAGHK</sequence>
<evidence type="ECO:0000256" key="2">
    <source>
        <dbReference type="ARBA" id="ARBA00007495"/>
    </source>
</evidence>
<evidence type="ECO:0000256" key="8">
    <source>
        <dbReference type="ARBA" id="ARBA00023326"/>
    </source>
</evidence>
<keyword evidence="7 10" id="KW-0326">Glycosidase</keyword>
<feature type="active site" description="Nucleophile" evidence="9">
    <location>
        <position position="273"/>
    </location>
</feature>
<evidence type="ECO:0000256" key="5">
    <source>
        <dbReference type="ARBA" id="ARBA00022801"/>
    </source>
</evidence>
<keyword evidence="8 10" id="KW-0624">Polysaccharide degradation</keyword>
<dbReference type="EC" id="3.2.1.8" evidence="10"/>
<dbReference type="InterPro" id="IPR006311">
    <property type="entry name" value="TAT_signal"/>
</dbReference>
<dbReference type="PRINTS" id="PR00134">
    <property type="entry name" value="GLHYDRLASE10"/>
</dbReference>
<dbReference type="PROSITE" id="PS51760">
    <property type="entry name" value="GH10_2"/>
    <property type="match status" value="1"/>
</dbReference>
<dbReference type="Pfam" id="PF00331">
    <property type="entry name" value="Glyco_hydro_10"/>
    <property type="match status" value="1"/>
</dbReference>
<keyword evidence="5 10" id="KW-0378">Hydrolase</keyword>
<feature type="chain" id="PRO_5043648193" description="Beta-xylanase" evidence="11">
    <location>
        <begin position="32"/>
        <end position="345"/>
    </location>
</feature>
<dbReference type="InterPro" id="IPR001000">
    <property type="entry name" value="GH10_dom"/>
</dbReference>
<evidence type="ECO:0000256" key="1">
    <source>
        <dbReference type="ARBA" id="ARBA00000681"/>
    </source>
</evidence>
<dbReference type="PROSITE" id="PS00591">
    <property type="entry name" value="GH10_1"/>
    <property type="match status" value="1"/>
</dbReference>
<gene>
    <name evidence="13" type="ORF">OHV25_37525</name>
</gene>
<dbReference type="GO" id="GO:0031176">
    <property type="term" value="F:endo-1,4-beta-xylanase activity"/>
    <property type="evidence" value="ECO:0007669"/>
    <property type="project" value="UniProtKB-EC"/>
</dbReference>
<keyword evidence="6 10" id="KW-0119">Carbohydrate metabolism</keyword>
<comment type="similarity">
    <text evidence="2 10">Belongs to the glycosyl hydrolase 10 (cellulase F) family.</text>
</comment>
<dbReference type="PANTHER" id="PTHR31490:SF88">
    <property type="entry name" value="BETA-XYLANASE"/>
    <property type="match status" value="1"/>
</dbReference>
<keyword evidence="4 11" id="KW-0732">Signal</keyword>
<feature type="signal peptide" evidence="11">
    <location>
        <begin position="1"/>
        <end position="31"/>
    </location>
</feature>
<evidence type="ECO:0000256" key="11">
    <source>
        <dbReference type="SAM" id="SignalP"/>
    </source>
</evidence>
<dbReference type="SMART" id="SM00633">
    <property type="entry name" value="Glyco_10"/>
    <property type="match status" value="1"/>
</dbReference>
<dbReference type="GO" id="GO:0045493">
    <property type="term" value="P:xylan catabolic process"/>
    <property type="evidence" value="ECO:0007669"/>
    <property type="project" value="UniProtKB-KW"/>
</dbReference>
<feature type="domain" description="GH10" evidence="12">
    <location>
        <begin position="35"/>
        <end position="336"/>
    </location>
</feature>
<proteinExistence type="inferred from homology"/>
<dbReference type="InterPro" id="IPR031158">
    <property type="entry name" value="GH10_AS"/>
</dbReference>
<dbReference type="EMBL" id="CP108253">
    <property type="protein sequence ID" value="WTU44881.1"/>
    <property type="molecule type" value="Genomic_DNA"/>
</dbReference>